<feature type="domain" description="Tr-type G" evidence="16">
    <location>
        <begin position="31"/>
        <end position="249"/>
    </location>
</feature>
<dbReference type="SUPFAM" id="SSF50465">
    <property type="entry name" value="EF-Tu/eEF-1alpha/eIF2-gamma C-terminal domain"/>
    <property type="match status" value="1"/>
</dbReference>
<evidence type="ECO:0000256" key="5">
    <source>
        <dbReference type="ARBA" id="ARBA00011760"/>
    </source>
</evidence>
<comment type="pathway">
    <text evidence="15">Sulfur metabolism; hydrogen sulfide biosynthesis; sulfite from sulfate: step 2/3.</text>
</comment>
<evidence type="ECO:0000256" key="13">
    <source>
        <dbReference type="ARBA" id="ARBA00049370"/>
    </source>
</evidence>
<dbReference type="InterPro" id="IPR041757">
    <property type="entry name" value="CysN_GTP-bd"/>
</dbReference>
<dbReference type="InterPro" id="IPR059117">
    <property type="entry name" value="APS_kinase_dom"/>
</dbReference>
<dbReference type="InterPro" id="IPR000795">
    <property type="entry name" value="T_Tr_GTP-bd_dom"/>
</dbReference>
<keyword evidence="18" id="KW-1185">Reference proteome</keyword>
<evidence type="ECO:0000256" key="15">
    <source>
        <dbReference type="HAMAP-Rule" id="MF_00065"/>
    </source>
</evidence>
<dbReference type="InterPro" id="IPR004161">
    <property type="entry name" value="EFTu-like_2"/>
</dbReference>
<dbReference type="SUPFAM" id="SSF52540">
    <property type="entry name" value="P-loop containing nucleoside triphosphate hydrolases"/>
    <property type="match status" value="2"/>
</dbReference>
<dbReference type="RefSeq" id="WP_160733379.1">
    <property type="nucleotide sequence ID" value="NZ_WTYO01000003.1"/>
</dbReference>
<dbReference type="Pfam" id="PF00009">
    <property type="entry name" value="GTP_EFTU"/>
    <property type="match status" value="1"/>
</dbReference>
<dbReference type="PANTHER" id="PTHR23115">
    <property type="entry name" value="TRANSLATION FACTOR"/>
    <property type="match status" value="1"/>
</dbReference>
<comment type="similarity">
    <text evidence="14">Belongs to the TRAFAC class translation factor GTPase superfamily. Classic translation factor GTPase family. CysN/NodQ subfamily.</text>
</comment>
<dbReference type="CDD" id="cd04095">
    <property type="entry name" value="CysN_NoDQ_III"/>
    <property type="match status" value="1"/>
</dbReference>
<feature type="binding site" evidence="15">
    <location>
        <begin position="478"/>
        <end position="485"/>
    </location>
    <ligand>
        <name>ATP</name>
        <dbReference type="ChEBI" id="CHEBI:30616"/>
    </ligand>
</feature>
<feature type="binding site" evidence="14">
    <location>
        <begin position="119"/>
        <end position="123"/>
    </location>
    <ligand>
        <name>GTP</name>
        <dbReference type="ChEBI" id="CHEBI:37565"/>
    </ligand>
</feature>
<dbReference type="NCBIfam" id="NF003478">
    <property type="entry name" value="PRK05124.1"/>
    <property type="match status" value="1"/>
</dbReference>
<dbReference type="CDD" id="cd02027">
    <property type="entry name" value="APSK"/>
    <property type="match status" value="1"/>
</dbReference>
<comment type="function">
    <text evidence="15">Catalyzes the synthesis of activated sulfate.</text>
</comment>
<feature type="binding site" evidence="14">
    <location>
        <begin position="174"/>
        <end position="177"/>
    </location>
    <ligand>
        <name>GTP</name>
        <dbReference type="ChEBI" id="CHEBI:37565"/>
    </ligand>
</feature>
<evidence type="ECO:0000256" key="12">
    <source>
        <dbReference type="ARBA" id="ARBA00024872"/>
    </source>
</evidence>
<keyword evidence="9 14" id="KW-0067">ATP-binding</keyword>
<evidence type="ECO:0000256" key="14">
    <source>
        <dbReference type="HAMAP-Rule" id="MF_00062"/>
    </source>
</evidence>
<dbReference type="InterPro" id="IPR027417">
    <property type="entry name" value="P-loop_NTPase"/>
</dbReference>
<sequence length="641" mass="70991">MARDASHEPAYKADSLIAEDIDAYLEQHQNKGLLRFITCGSVDDGKSTLIGRLLYDSKMIFEDQLASLEADSRKVGTQGQDLDFALLVDGLAAEREQGITIDVAYRFFATQKRKFIVADTPGHEQYTRNMVTGASTADLAVILVDARKGVLVQTRRHSYLAHLIGIRHLVLAVNKMDLVDYDRETFDSIVADYRAFAEEIGIEDFTAIPISGFKGDNITAAPSPATPWYEGPSLVEHLETVEIANAAAQARAFRMPVQWVNRPNLDFRGFSGLLAGGTVKPGDPVRVVPSGKTTHVKSIVTFDGEREEAVAGQSVTLTLADEVDCSRGDVIAAADDPPETSDQFEATIVWMSDEALKPGRGYWLKLGTQTVTATVQEPKYEINVNTLERLAAKTLGLNAIGVAELRTERPIVFEPYADSRTLGGFILIDKMTNATVGAGMLHFSLRRAQNVHWQPTTITREDHAAMKNQRPRVLWFTGLSGSGKSTIANAVEQKLNLMNRHTFLLDGDNVRHGLNKDLGFTEADRIENIRRVGEVARLMTDAGLIVLTAFISPFRAERQMVREMMDECEFIEIFVDTPLEVAEARDVKGLYKKARSGQLKNFTGIDSPYEEPENPEIRVNTVEMTVEEAADYIISRILPLK</sequence>
<evidence type="ECO:0000256" key="10">
    <source>
        <dbReference type="ARBA" id="ARBA00023134"/>
    </source>
</evidence>
<dbReference type="Pfam" id="PF22594">
    <property type="entry name" value="GTP-eEF1A_C"/>
    <property type="match status" value="1"/>
</dbReference>
<evidence type="ECO:0000256" key="4">
    <source>
        <dbReference type="ARBA" id="ARBA00007237"/>
    </source>
</evidence>
<comment type="function">
    <text evidence="12">Proposed to provide activated sulfate for transfer to Nod factor. ATP sulfurylase may be the GTPase, regulating ATP sulfurylase activity.</text>
</comment>
<dbReference type="InterPro" id="IPR011779">
    <property type="entry name" value="SO4_adenylTrfase_lsu"/>
</dbReference>
<dbReference type="InterPro" id="IPR054696">
    <property type="entry name" value="GTP-eEF1A_C"/>
</dbReference>
<keyword evidence="8 14" id="KW-0547">Nucleotide-binding</keyword>
<evidence type="ECO:0000256" key="2">
    <source>
        <dbReference type="ARBA" id="ARBA00002357"/>
    </source>
</evidence>
<gene>
    <name evidence="14 17" type="primary">cysN</name>
    <name evidence="15" type="synonym">cysC</name>
    <name evidence="17" type="ORF">GRI72_07970</name>
</gene>
<evidence type="ECO:0000256" key="3">
    <source>
        <dbReference type="ARBA" id="ARBA00005438"/>
    </source>
</evidence>
<dbReference type="CDD" id="cd03695">
    <property type="entry name" value="CysN_NodQ_II"/>
    <property type="match status" value="1"/>
</dbReference>
<evidence type="ECO:0000256" key="9">
    <source>
        <dbReference type="ARBA" id="ARBA00022840"/>
    </source>
</evidence>
<evidence type="ECO:0000259" key="16">
    <source>
        <dbReference type="PROSITE" id="PS51722"/>
    </source>
</evidence>
<dbReference type="InterPro" id="IPR031157">
    <property type="entry name" value="G_TR_CS"/>
</dbReference>
<dbReference type="EC" id="2.7.1.25" evidence="15"/>
<dbReference type="CDD" id="cd04166">
    <property type="entry name" value="CysN_ATPS"/>
    <property type="match status" value="1"/>
</dbReference>
<comment type="function">
    <text evidence="14">With CysD forms the ATP sulfurylase (ATPS) that catalyzes the adenylation of sulfate producing adenosine 5'-phosphosulfate (APS) and diphosphate, the first enzymatic step in sulfur assimilation pathway. APS synthesis involves the formation of a high-energy phosphoric-sulfuric acid anhydride bond driven by GTP hydrolysis by CysN coupled to ATP hydrolysis by CysD.</text>
</comment>
<protein>
    <recommendedName>
        <fullName evidence="14 15">Multifunctional fusion protein</fullName>
    </recommendedName>
    <domain>
        <recommendedName>
            <fullName evidence="14">Sulfate adenylyltransferase subunit 1</fullName>
            <ecNumber evidence="14">2.7.7.4</ecNumber>
        </recommendedName>
        <alternativeName>
            <fullName evidence="14">ATP-sulfurylase large subunit</fullName>
        </alternativeName>
        <alternativeName>
            <fullName evidence="14">Sulfate adenylate transferase</fullName>
            <shortName evidence="14">SAT</shortName>
        </alternativeName>
    </domain>
    <domain>
        <recommendedName>
            <fullName evidence="15">Adenylyl-sulfate kinase</fullName>
            <ecNumber evidence="15">2.7.1.25</ecNumber>
        </recommendedName>
        <alternativeName>
            <fullName evidence="15">APS kinase</fullName>
        </alternativeName>
        <alternativeName>
            <fullName evidence="15">ATP adenosine-5'-phosphosulfate 3'-phosphotransferase</fullName>
        </alternativeName>
        <alternativeName>
            <fullName evidence="15">Adenosine-5'-phosphosulfate kinase</fullName>
        </alternativeName>
    </domain>
</protein>
<dbReference type="SUPFAM" id="SSF50447">
    <property type="entry name" value="Translation proteins"/>
    <property type="match status" value="1"/>
</dbReference>
<evidence type="ECO:0000256" key="6">
    <source>
        <dbReference type="ARBA" id="ARBA00022679"/>
    </source>
</evidence>
<comment type="function">
    <text evidence="2">APS kinase catalyzes the synthesis of activated sulfate.</text>
</comment>
<dbReference type="GO" id="GO:0004781">
    <property type="term" value="F:sulfate adenylyltransferase (ATP) activity"/>
    <property type="evidence" value="ECO:0007669"/>
    <property type="project" value="UniProtKB-EC"/>
</dbReference>
<name>A0ABW9UV89_9SPHN</name>
<comment type="catalytic activity">
    <reaction evidence="13 14">
        <text>sulfate + ATP + H(+) = adenosine 5'-phosphosulfate + diphosphate</text>
        <dbReference type="Rhea" id="RHEA:18133"/>
        <dbReference type="ChEBI" id="CHEBI:15378"/>
        <dbReference type="ChEBI" id="CHEBI:16189"/>
        <dbReference type="ChEBI" id="CHEBI:30616"/>
        <dbReference type="ChEBI" id="CHEBI:33019"/>
        <dbReference type="ChEBI" id="CHEBI:58243"/>
        <dbReference type="EC" id="2.7.7.4"/>
    </reaction>
</comment>
<dbReference type="Gene3D" id="3.40.50.300">
    <property type="entry name" value="P-loop containing nucleotide triphosphate hydrolases"/>
    <property type="match status" value="2"/>
</dbReference>
<dbReference type="InterPro" id="IPR044139">
    <property type="entry name" value="CysN_NoDQ_III"/>
</dbReference>
<dbReference type="InterPro" id="IPR002891">
    <property type="entry name" value="APS"/>
</dbReference>
<dbReference type="Gene3D" id="2.40.30.10">
    <property type="entry name" value="Translation factors"/>
    <property type="match status" value="2"/>
</dbReference>
<dbReference type="InterPro" id="IPR044138">
    <property type="entry name" value="CysN_II"/>
</dbReference>
<dbReference type="NCBIfam" id="NF003013">
    <property type="entry name" value="PRK03846.1"/>
    <property type="match status" value="1"/>
</dbReference>
<evidence type="ECO:0000256" key="8">
    <source>
        <dbReference type="ARBA" id="ARBA00022741"/>
    </source>
</evidence>
<dbReference type="InterPro" id="IPR050100">
    <property type="entry name" value="TRAFAC_GTPase_members"/>
</dbReference>
<accession>A0ABW9UV89</accession>
<dbReference type="PROSITE" id="PS00301">
    <property type="entry name" value="G_TR_1"/>
    <property type="match status" value="1"/>
</dbReference>
<comment type="similarity">
    <text evidence="15">Belongs to the APS kinase family.</text>
</comment>
<comment type="subunit">
    <text evidence="5">Sulfate-activating enzymes, NodP and NodQ, may be physically associated.</text>
</comment>
<keyword evidence="11" id="KW-0511">Multifunctional enzyme</keyword>
<feature type="active site" description="Phosphoserine intermediate" evidence="15">
    <location>
        <position position="552"/>
    </location>
</feature>
<keyword evidence="10 14" id="KW-0342">GTP-binding</keyword>
<comment type="similarity">
    <text evidence="4">In the N-terminal section; belongs to the TRAFAC class translation factor GTPase superfamily. Classic translation factor GTPase family. CysN/NodQ subfamily.</text>
</comment>
<comment type="similarity">
    <text evidence="3">In the C-terminal section; belongs to the APS kinase family.</text>
</comment>
<dbReference type="EMBL" id="WTYO01000003">
    <property type="protein sequence ID" value="MXO68761.1"/>
    <property type="molecule type" value="Genomic_DNA"/>
</dbReference>
<dbReference type="PROSITE" id="PS51722">
    <property type="entry name" value="G_TR_2"/>
    <property type="match status" value="1"/>
</dbReference>
<evidence type="ECO:0000256" key="1">
    <source>
        <dbReference type="ARBA" id="ARBA00001823"/>
    </source>
</evidence>
<keyword evidence="7 14" id="KW-0548">Nucleotidyltransferase</keyword>
<dbReference type="NCBIfam" id="NF004035">
    <property type="entry name" value="PRK05506.1"/>
    <property type="match status" value="1"/>
</dbReference>
<comment type="catalytic activity">
    <reaction evidence="1 15">
        <text>adenosine 5'-phosphosulfate + ATP = 3'-phosphoadenylyl sulfate + ADP + H(+)</text>
        <dbReference type="Rhea" id="RHEA:24152"/>
        <dbReference type="ChEBI" id="CHEBI:15378"/>
        <dbReference type="ChEBI" id="CHEBI:30616"/>
        <dbReference type="ChEBI" id="CHEBI:58243"/>
        <dbReference type="ChEBI" id="CHEBI:58339"/>
        <dbReference type="ChEBI" id="CHEBI:456216"/>
        <dbReference type="EC" id="2.7.1.25"/>
    </reaction>
</comment>
<reference evidence="17 18" key="1">
    <citation type="submission" date="2019-12" db="EMBL/GenBank/DDBJ databases">
        <title>Genomic-based taxomic classification of the family Erythrobacteraceae.</title>
        <authorList>
            <person name="Xu L."/>
        </authorList>
    </citation>
    <scope>NUCLEOTIDE SEQUENCE [LARGE SCALE GENOMIC DNA]</scope>
    <source>
        <strain evidence="17 18">H32</strain>
    </source>
</reference>
<comment type="caution">
    <text evidence="17">The sequence shown here is derived from an EMBL/GenBank/DDBJ whole genome shotgun (WGS) entry which is preliminary data.</text>
</comment>
<keyword evidence="6 14" id="KW-0808">Transferase</keyword>
<evidence type="ECO:0000313" key="18">
    <source>
        <dbReference type="Proteomes" id="UP000444401"/>
    </source>
</evidence>
<evidence type="ECO:0000256" key="11">
    <source>
        <dbReference type="ARBA" id="ARBA00023268"/>
    </source>
</evidence>
<dbReference type="NCBIfam" id="TIGR00455">
    <property type="entry name" value="apsK"/>
    <property type="match status" value="1"/>
</dbReference>
<dbReference type="InterPro" id="IPR009000">
    <property type="entry name" value="Transl_B-barrel_sf"/>
</dbReference>
<dbReference type="EC" id="2.7.7.4" evidence="14"/>
<dbReference type="NCBIfam" id="TIGR02034">
    <property type="entry name" value="CysN"/>
    <property type="match status" value="1"/>
</dbReference>
<dbReference type="Proteomes" id="UP000444401">
    <property type="component" value="Unassembled WGS sequence"/>
</dbReference>
<proteinExistence type="inferred from homology"/>
<comment type="pathway">
    <text evidence="14">Sulfur metabolism; hydrogen sulfide biosynthesis; sulfite from sulfate: step 1/3.</text>
</comment>
<organism evidence="17 18">
    <name type="scientific">Pelagerythrobacter marinus</name>
    <dbReference type="NCBI Taxonomy" id="538382"/>
    <lineage>
        <taxon>Bacteria</taxon>
        <taxon>Pseudomonadati</taxon>
        <taxon>Pseudomonadota</taxon>
        <taxon>Alphaproteobacteria</taxon>
        <taxon>Sphingomonadales</taxon>
        <taxon>Erythrobacteraceae</taxon>
        <taxon>Pelagerythrobacter</taxon>
    </lineage>
</organism>
<evidence type="ECO:0000313" key="17">
    <source>
        <dbReference type="EMBL" id="MXO68761.1"/>
    </source>
</evidence>
<dbReference type="Pfam" id="PF03144">
    <property type="entry name" value="GTP_EFTU_D2"/>
    <property type="match status" value="1"/>
</dbReference>
<dbReference type="HAMAP" id="MF_00062">
    <property type="entry name" value="Sulf_adenylyltr_sub1"/>
    <property type="match status" value="1"/>
</dbReference>
<dbReference type="Pfam" id="PF01583">
    <property type="entry name" value="APS_kinase"/>
    <property type="match status" value="1"/>
</dbReference>
<feature type="binding site" evidence="14">
    <location>
        <begin position="40"/>
        <end position="47"/>
    </location>
    <ligand>
        <name>GTP</name>
        <dbReference type="ChEBI" id="CHEBI:37565"/>
    </ligand>
</feature>
<dbReference type="PRINTS" id="PR00315">
    <property type="entry name" value="ELONGATNFCT"/>
</dbReference>
<keyword evidence="15" id="KW-0418">Kinase</keyword>
<keyword evidence="15" id="KW-0597">Phosphoprotein</keyword>
<evidence type="ECO:0000256" key="7">
    <source>
        <dbReference type="ARBA" id="ARBA00022695"/>
    </source>
</evidence>
<dbReference type="HAMAP" id="MF_00065">
    <property type="entry name" value="Adenylyl_sulf_kinase"/>
    <property type="match status" value="1"/>
</dbReference>
<comment type="subunit">
    <text evidence="14">Heterodimer composed of CysD, the smaller subunit, and CysN.</text>
</comment>
<dbReference type="InterPro" id="IPR009001">
    <property type="entry name" value="Transl_elong_EF1A/Init_IF2_C"/>
</dbReference>